<reference evidence="1 2" key="1">
    <citation type="journal article" date="2019" name="Nat. Ecol. Evol.">
        <title>Megaphylogeny resolves global patterns of mushroom evolution.</title>
        <authorList>
            <person name="Varga T."/>
            <person name="Krizsan K."/>
            <person name="Foldi C."/>
            <person name="Dima B."/>
            <person name="Sanchez-Garcia M."/>
            <person name="Sanchez-Ramirez S."/>
            <person name="Szollosi G.J."/>
            <person name="Szarkandi J.G."/>
            <person name="Papp V."/>
            <person name="Albert L."/>
            <person name="Andreopoulos W."/>
            <person name="Angelini C."/>
            <person name="Antonin V."/>
            <person name="Barry K.W."/>
            <person name="Bougher N.L."/>
            <person name="Buchanan P."/>
            <person name="Buyck B."/>
            <person name="Bense V."/>
            <person name="Catcheside P."/>
            <person name="Chovatia M."/>
            <person name="Cooper J."/>
            <person name="Damon W."/>
            <person name="Desjardin D."/>
            <person name="Finy P."/>
            <person name="Geml J."/>
            <person name="Haridas S."/>
            <person name="Hughes K."/>
            <person name="Justo A."/>
            <person name="Karasinski D."/>
            <person name="Kautmanova I."/>
            <person name="Kiss B."/>
            <person name="Kocsube S."/>
            <person name="Kotiranta H."/>
            <person name="LaButti K.M."/>
            <person name="Lechner B.E."/>
            <person name="Liimatainen K."/>
            <person name="Lipzen A."/>
            <person name="Lukacs Z."/>
            <person name="Mihaltcheva S."/>
            <person name="Morgado L.N."/>
            <person name="Niskanen T."/>
            <person name="Noordeloos M.E."/>
            <person name="Ohm R.A."/>
            <person name="Ortiz-Santana B."/>
            <person name="Ovrebo C."/>
            <person name="Racz N."/>
            <person name="Riley R."/>
            <person name="Savchenko A."/>
            <person name="Shiryaev A."/>
            <person name="Soop K."/>
            <person name="Spirin V."/>
            <person name="Szebenyi C."/>
            <person name="Tomsovsky M."/>
            <person name="Tulloss R.E."/>
            <person name="Uehling J."/>
            <person name="Grigoriev I.V."/>
            <person name="Vagvolgyi C."/>
            <person name="Papp T."/>
            <person name="Martin F.M."/>
            <person name="Miettinen O."/>
            <person name="Hibbett D.S."/>
            <person name="Nagy L.G."/>
        </authorList>
    </citation>
    <scope>NUCLEOTIDE SEQUENCE [LARGE SCALE GENOMIC DNA]</scope>
    <source>
        <strain evidence="1 2">FP101781</strain>
    </source>
</reference>
<evidence type="ECO:0000313" key="2">
    <source>
        <dbReference type="Proteomes" id="UP000298030"/>
    </source>
</evidence>
<keyword evidence="2" id="KW-1185">Reference proteome</keyword>
<proteinExistence type="predicted"/>
<comment type="caution">
    <text evidence="1">The sequence shown here is derived from an EMBL/GenBank/DDBJ whole genome shotgun (WGS) entry which is preliminary data.</text>
</comment>
<organism evidence="1 2">
    <name type="scientific">Coprinellus micaceus</name>
    <name type="common">Glistening ink-cap mushroom</name>
    <name type="synonym">Coprinus micaceus</name>
    <dbReference type="NCBI Taxonomy" id="71717"/>
    <lineage>
        <taxon>Eukaryota</taxon>
        <taxon>Fungi</taxon>
        <taxon>Dikarya</taxon>
        <taxon>Basidiomycota</taxon>
        <taxon>Agaricomycotina</taxon>
        <taxon>Agaricomycetes</taxon>
        <taxon>Agaricomycetidae</taxon>
        <taxon>Agaricales</taxon>
        <taxon>Agaricineae</taxon>
        <taxon>Psathyrellaceae</taxon>
        <taxon>Coprinellus</taxon>
    </lineage>
</organism>
<dbReference type="Proteomes" id="UP000298030">
    <property type="component" value="Unassembled WGS sequence"/>
</dbReference>
<dbReference type="EMBL" id="QPFP01000058">
    <property type="protein sequence ID" value="TEB25281.1"/>
    <property type="molecule type" value="Genomic_DNA"/>
</dbReference>
<gene>
    <name evidence="1" type="ORF">FA13DRAFT_1176598</name>
</gene>
<accession>A0A4Y7SU86</accession>
<evidence type="ECO:0000313" key="1">
    <source>
        <dbReference type="EMBL" id="TEB25281.1"/>
    </source>
</evidence>
<sequence>MPPLSEPLQYLSHRHLHPSLPTSPTLYLLLPPRASNILPPDSYSIANSPLQMFELAVPTYVQQDHLASYVQPPELTTTGLRQPRHLTCSGFAASLTLFFNPSPA</sequence>
<name>A0A4Y7SU86_COPMI</name>
<dbReference type="AlphaFoldDB" id="A0A4Y7SU86"/>
<protein>
    <submittedName>
        <fullName evidence="1">Uncharacterized protein</fullName>
    </submittedName>
</protein>